<comment type="cofactor">
    <cofactor evidence="9">
        <name>Mg(2+)</name>
        <dbReference type="ChEBI" id="CHEBI:18420"/>
    </cofactor>
</comment>
<protein>
    <recommendedName>
        <fullName evidence="10">4-hydroxy-4-methyl-2-oxoglutarate aldolase</fullName>
        <shortName evidence="10">HMG aldolase</shortName>
        <ecNumber evidence="10">4.1.1.112</ecNumber>
        <ecNumber evidence="10">4.1.3.17</ecNumber>
    </recommendedName>
    <alternativeName>
        <fullName evidence="10">Oxaloacetate decarboxylase</fullName>
    </alternativeName>
</protein>
<comment type="similarity">
    <text evidence="3 10">Belongs to the class II aldolase/RraA-like family.</text>
</comment>
<comment type="function">
    <text evidence="7 10">Catalyzes the aldol cleavage of 4-hydroxy-4-methyl-2-oxoglutarate (HMG) into 2 molecules of pyruvate. Also contains a secondary oxaloacetate (OAA) decarboxylase activity due to the common pyruvate enolate transition state formed following C-C bond cleavage in the retro-aldol and decarboxylation reactions.</text>
</comment>
<evidence type="ECO:0000313" key="12">
    <source>
        <dbReference type="Proteomes" id="UP000198367"/>
    </source>
</evidence>
<dbReference type="GO" id="GO:0047443">
    <property type="term" value="F:4-hydroxy-4-methyl-2-oxoglutarate aldolase activity"/>
    <property type="evidence" value="ECO:0007669"/>
    <property type="project" value="UniProtKB-EC"/>
</dbReference>
<dbReference type="Pfam" id="PF03737">
    <property type="entry name" value="RraA-like"/>
    <property type="match status" value="1"/>
</dbReference>
<dbReference type="InterPro" id="IPR010203">
    <property type="entry name" value="RraA"/>
</dbReference>
<comment type="subunit">
    <text evidence="4 10">Homotrimer.</text>
</comment>
<keyword evidence="12" id="KW-1185">Reference proteome</keyword>
<keyword evidence="5 9" id="KW-0479">Metal-binding</keyword>
<feature type="binding site" evidence="9">
    <location>
        <position position="97"/>
    </location>
    <ligand>
        <name>substrate</name>
    </ligand>
</feature>
<dbReference type="EMBL" id="CP022358">
    <property type="protein sequence ID" value="ASK69023.1"/>
    <property type="molecule type" value="Genomic_DNA"/>
</dbReference>
<dbReference type="GO" id="GO:0051252">
    <property type="term" value="P:regulation of RNA metabolic process"/>
    <property type="evidence" value="ECO:0007669"/>
    <property type="project" value="InterPro"/>
</dbReference>
<name>A0A220UMX1_9GAMM</name>
<organism evidence="11 12">
    <name type="scientific">Shewanella bicestrii</name>
    <dbReference type="NCBI Taxonomy" id="2018305"/>
    <lineage>
        <taxon>Bacteria</taxon>
        <taxon>Pseudomonadati</taxon>
        <taxon>Pseudomonadota</taxon>
        <taxon>Gammaproteobacteria</taxon>
        <taxon>Alteromonadales</taxon>
        <taxon>Shewanellaceae</taxon>
        <taxon>Shewanella</taxon>
    </lineage>
</organism>
<dbReference type="PANTHER" id="PTHR33254:SF4">
    <property type="entry name" value="4-HYDROXY-4-METHYL-2-OXOGLUTARATE ALDOLASE 3-RELATED"/>
    <property type="match status" value="1"/>
</dbReference>
<evidence type="ECO:0000256" key="4">
    <source>
        <dbReference type="ARBA" id="ARBA00011233"/>
    </source>
</evidence>
<proteinExistence type="inferred from homology"/>
<dbReference type="AlphaFoldDB" id="A0A220UMX1"/>
<dbReference type="SUPFAM" id="SSF89562">
    <property type="entry name" value="RraA-like"/>
    <property type="match status" value="1"/>
</dbReference>
<feature type="binding site" evidence="9">
    <location>
        <position position="98"/>
    </location>
    <ligand>
        <name>Mg(2+)</name>
        <dbReference type="ChEBI" id="CHEBI:18420"/>
    </ligand>
</feature>
<evidence type="ECO:0000256" key="9">
    <source>
        <dbReference type="PIRSR" id="PIRSR605493-1"/>
    </source>
</evidence>
<evidence type="ECO:0000256" key="10">
    <source>
        <dbReference type="RuleBase" id="RU004338"/>
    </source>
</evidence>
<dbReference type="EC" id="4.1.1.112" evidence="10"/>
<reference evidence="11 12" key="1">
    <citation type="submission" date="2017-07" db="EMBL/GenBank/DDBJ databases">
        <title>Phenotypical and genomic characterization of a clinical isolate of Shewanella bicestrii sp. nov. producing an extended-spectrum beta-lactamase and a new oxacillinase variant.</title>
        <authorList>
            <person name="Jousset A.B."/>
            <person name="Bonnin R.A."/>
            <person name="Girlich D."/>
            <person name="Dabos L."/>
            <person name="Potron A."/>
            <person name="Dortet L."/>
            <person name="Glaser P."/>
            <person name="Naas T."/>
        </authorList>
    </citation>
    <scope>NUCLEOTIDE SEQUENCE [LARGE SCALE GENOMIC DNA]</scope>
    <source>
        <strain evidence="11 12">JAB-1</strain>
    </source>
</reference>
<dbReference type="GO" id="GO:0008428">
    <property type="term" value="F:ribonuclease inhibitor activity"/>
    <property type="evidence" value="ECO:0007669"/>
    <property type="project" value="InterPro"/>
</dbReference>
<evidence type="ECO:0000256" key="6">
    <source>
        <dbReference type="ARBA" id="ARBA00023239"/>
    </source>
</evidence>
<evidence type="ECO:0000256" key="5">
    <source>
        <dbReference type="ARBA" id="ARBA00022723"/>
    </source>
</evidence>
<dbReference type="NCBIfam" id="NF006875">
    <property type="entry name" value="PRK09372.1"/>
    <property type="match status" value="1"/>
</dbReference>
<dbReference type="InterPro" id="IPR036704">
    <property type="entry name" value="RraA/RraA-like_sf"/>
</dbReference>
<keyword evidence="6 10" id="KW-0456">Lyase</keyword>
<gene>
    <name evidence="11" type="ORF">CF168_09130</name>
</gene>
<dbReference type="NCBIfam" id="NF009134">
    <property type="entry name" value="PRK12487.1"/>
    <property type="match status" value="1"/>
</dbReference>
<dbReference type="GO" id="GO:0008948">
    <property type="term" value="F:oxaloacetate decarboxylase activity"/>
    <property type="evidence" value="ECO:0007669"/>
    <property type="project" value="UniProtKB-EC"/>
</dbReference>
<dbReference type="Gene3D" id="3.50.30.40">
    <property type="entry name" value="Ribonuclease E inhibitor RraA/RraA-like"/>
    <property type="match status" value="1"/>
</dbReference>
<dbReference type="CDD" id="cd16841">
    <property type="entry name" value="RraA_family"/>
    <property type="match status" value="1"/>
</dbReference>
<keyword evidence="9" id="KW-0460">Magnesium</keyword>
<sequence length="164" mass="17824">MLDLLPDLFDHYPTKLSLLPLEFRSFGGKRLFWGEVVTVKCFEDNSKVKEVLAQPGHGKVLVVDGGGSPRRALLGDLIAQSALDNGWQGVVINGYVRDVARLSTFNLGVYALGAMPIKTEKLNQGQIDVPIEFGTVTVKPGMMLYADENGIAVSEAPLNFAFLS</sequence>
<evidence type="ECO:0000256" key="8">
    <source>
        <dbReference type="ARBA" id="ARBA00047973"/>
    </source>
</evidence>
<dbReference type="KEGG" id="sbj:CF168_09130"/>
<evidence type="ECO:0000313" key="11">
    <source>
        <dbReference type="EMBL" id="ASK69023.1"/>
    </source>
</evidence>
<comment type="catalytic activity">
    <reaction evidence="8 10">
        <text>oxaloacetate + H(+) = pyruvate + CO2</text>
        <dbReference type="Rhea" id="RHEA:15641"/>
        <dbReference type="ChEBI" id="CHEBI:15361"/>
        <dbReference type="ChEBI" id="CHEBI:15378"/>
        <dbReference type="ChEBI" id="CHEBI:16452"/>
        <dbReference type="ChEBI" id="CHEBI:16526"/>
        <dbReference type="EC" id="4.1.1.112"/>
    </reaction>
</comment>
<comment type="cofactor">
    <cofactor evidence="2 10">
        <name>a divalent metal cation</name>
        <dbReference type="ChEBI" id="CHEBI:60240"/>
    </cofactor>
</comment>
<accession>A0A220UMX1</accession>
<feature type="binding site" evidence="9">
    <location>
        <begin position="75"/>
        <end position="78"/>
    </location>
    <ligand>
        <name>substrate</name>
    </ligand>
</feature>
<comment type="catalytic activity">
    <reaction evidence="1 10">
        <text>4-hydroxy-4-methyl-2-oxoglutarate = 2 pyruvate</text>
        <dbReference type="Rhea" id="RHEA:22748"/>
        <dbReference type="ChEBI" id="CHEBI:15361"/>
        <dbReference type="ChEBI" id="CHEBI:58276"/>
        <dbReference type="EC" id="4.1.3.17"/>
    </reaction>
</comment>
<dbReference type="Proteomes" id="UP000198367">
    <property type="component" value="Chromosome"/>
</dbReference>
<dbReference type="RefSeq" id="WP_089067661.1">
    <property type="nucleotide sequence ID" value="NZ_CP022358.1"/>
</dbReference>
<evidence type="ECO:0000256" key="7">
    <source>
        <dbReference type="ARBA" id="ARBA00025046"/>
    </source>
</evidence>
<dbReference type="InterPro" id="IPR005493">
    <property type="entry name" value="RraA/RraA-like"/>
</dbReference>
<dbReference type="EC" id="4.1.3.17" evidence="10"/>
<dbReference type="GO" id="GO:0046872">
    <property type="term" value="F:metal ion binding"/>
    <property type="evidence" value="ECO:0007669"/>
    <property type="project" value="UniProtKB-KW"/>
</dbReference>
<evidence type="ECO:0000256" key="1">
    <source>
        <dbReference type="ARBA" id="ARBA00001342"/>
    </source>
</evidence>
<dbReference type="PANTHER" id="PTHR33254">
    <property type="entry name" value="4-HYDROXY-4-METHYL-2-OXOGLUTARATE ALDOLASE 3-RELATED"/>
    <property type="match status" value="1"/>
</dbReference>
<evidence type="ECO:0000256" key="2">
    <source>
        <dbReference type="ARBA" id="ARBA00001968"/>
    </source>
</evidence>
<evidence type="ECO:0000256" key="3">
    <source>
        <dbReference type="ARBA" id="ARBA00008621"/>
    </source>
</evidence>
<dbReference type="NCBIfam" id="TIGR01935">
    <property type="entry name" value="NOT-MenG"/>
    <property type="match status" value="1"/>
</dbReference>